<dbReference type="Pfam" id="PF26514">
    <property type="entry name" value="DUF8173"/>
    <property type="match status" value="1"/>
</dbReference>
<sequence>MKNTIKAFLLILAVLIVPMSASAAYFQSGDQVSLNQSINDDIYVAGGMVTVAAQVSGDAFIAGASINVTNNVSQDLFAAGSSVIITGDVGDDLRVAGSSVVISGTVADDLFAAGSLVQITSDVFGDAHTAGAATIINGTVHGDLLLGSGSAIINGHILGNVTAYADEISIGPNAQIDGVLTYYSESEMDFEGAIIGGIIFEKYTGPQHEIDTDFETPFKALMSFGIIVKIIGLLIAGMILGLAWPKTAAAVTERMTGKFAVSLFVGLIAVVATPIVTILLVVTLIGWPFAVVLIPAAILLTIASSVYVGVVAGSLIVKVIKKEESYRVTWYSILIGVVVATLIVFIPFVGWLIIGLLYLGVLGAILGLVYDLMKKLK</sequence>
<evidence type="ECO:0000256" key="1">
    <source>
        <dbReference type="SAM" id="Phobius"/>
    </source>
</evidence>
<dbReference type="InterPro" id="IPR058486">
    <property type="entry name" value="DUF8173"/>
</dbReference>
<evidence type="ECO:0000313" key="4">
    <source>
        <dbReference type="EMBL" id="PJC24526.1"/>
    </source>
</evidence>
<keyword evidence="1" id="KW-1133">Transmembrane helix</keyword>
<proteinExistence type="predicted"/>
<feature type="signal peptide" evidence="2">
    <location>
        <begin position="1"/>
        <end position="23"/>
    </location>
</feature>
<organism evidence="4 5">
    <name type="scientific">Candidatus Uhrbacteria bacterium CG_4_9_14_0_2_um_filter_41_50</name>
    <dbReference type="NCBI Taxonomy" id="1975031"/>
    <lineage>
        <taxon>Bacteria</taxon>
        <taxon>Candidatus Uhriibacteriota</taxon>
    </lineage>
</organism>
<feature type="transmembrane region" description="Helical" evidence="1">
    <location>
        <begin position="220"/>
        <end position="242"/>
    </location>
</feature>
<feature type="transmembrane region" description="Helical" evidence="1">
    <location>
        <begin position="352"/>
        <end position="373"/>
    </location>
</feature>
<feature type="transmembrane region" description="Helical" evidence="1">
    <location>
        <begin position="293"/>
        <end position="316"/>
    </location>
</feature>
<evidence type="ECO:0000313" key="5">
    <source>
        <dbReference type="Proteomes" id="UP000230251"/>
    </source>
</evidence>
<accession>A0A2M8EP58</accession>
<gene>
    <name evidence="4" type="ORF">CO057_02570</name>
</gene>
<keyword evidence="1" id="KW-0472">Membrane</keyword>
<reference evidence="5" key="1">
    <citation type="submission" date="2017-09" db="EMBL/GenBank/DDBJ databases">
        <title>Depth-based differentiation of microbial function through sediment-hosted aquifers and enrichment of novel symbionts in the deep terrestrial subsurface.</title>
        <authorList>
            <person name="Probst A.J."/>
            <person name="Ladd B."/>
            <person name="Jarett J.K."/>
            <person name="Geller-Mcgrath D.E."/>
            <person name="Sieber C.M.K."/>
            <person name="Emerson J.B."/>
            <person name="Anantharaman K."/>
            <person name="Thomas B.C."/>
            <person name="Malmstrom R."/>
            <person name="Stieglmeier M."/>
            <person name="Klingl A."/>
            <person name="Woyke T."/>
            <person name="Ryan C.M."/>
            <person name="Banfield J.F."/>
        </authorList>
    </citation>
    <scope>NUCLEOTIDE SEQUENCE [LARGE SCALE GENOMIC DNA]</scope>
</reference>
<protein>
    <recommendedName>
        <fullName evidence="3">DUF8173 domain-containing protein</fullName>
    </recommendedName>
</protein>
<evidence type="ECO:0000256" key="2">
    <source>
        <dbReference type="SAM" id="SignalP"/>
    </source>
</evidence>
<name>A0A2M8EP58_9BACT</name>
<comment type="caution">
    <text evidence="4">The sequence shown here is derived from an EMBL/GenBank/DDBJ whole genome shotgun (WGS) entry which is preliminary data.</text>
</comment>
<feature type="chain" id="PRO_5014915546" description="DUF8173 domain-containing protein" evidence="2">
    <location>
        <begin position="24"/>
        <end position="377"/>
    </location>
</feature>
<feature type="transmembrane region" description="Helical" evidence="1">
    <location>
        <begin position="263"/>
        <end position="287"/>
    </location>
</feature>
<dbReference type="Proteomes" id="UP000230251">
    <property type="component" value="Unassembled WGS sequence"/>
</dbReference>
<keyword evidence="1" id="KW-0812">Transmembrane</keyword>
<keyword evidence="2" id="KW-0732">Signal</keyword>
<dbReference type="AlphaFoldDB" id="A0A2M8EP58"/>
<dbReference type="EMBL" id="PFSI01000036">
    <property type="protein sequence ID" value="PJC24526.1"/>
    <property type="molecule type" value="Genomic_DNA"/>
</dbReference>
<feature type="domain" description="DUF8173" evidence="3">
    <location>
        <begin position="218"/>
        <end position="369"/>
    </location>
</feature>
<evidence type="ECO:0000259" key="3">
    <source>
        <dbReference type="Pfam" id="PF26514"/>
    </source>
</evidence>
<feature type="transmembrane region" description="Helical" evidence="1">
    <location>
        <begin position="328"/>
        <end position="346"/>
    </location>
</feature>